<dbReference type="Proteomes" id="UP000712600">
    <property type="component" value="Unassembled WGS sequence"/>
</dbReference>
<comment type="caution">
    <text evidence="1">The sequence shown here is derived from an EMBL/GenBank/DDBJ whole genome shotgun (WGS) entry which is preliminary data.</text>
</comment>
<dbReference type="PANTHER" id="PTHR31293:SF26">
    <property type="entry name" value="(RAPE) HYPOTHETICAL PROTEIN"/>
    <property type="match status" value="1"/>
</dbReference>
<evidence type="ECO:0000313" key="2">
    <source>
        <dbReference type="Proteomes" id="UP000712600"/>
    </source>
</evidence>
<accession>A0A8S9Q0K0</accession>
<evidence type="ECO:0000313" key="1">
    <source>
        <dbReference type="EMBL" id="KAF3524192.1"/>
    </source>
</evidence>
<dbReference type="EMBL" id="QGKX02001347">
    <property type="protein sequence ID" value="KAF3524192.1"/>
    <property type="molecule type" value="Genomic_DNA"/>
</dbReference>
<dbReference type="AlphaFoldDB" id="A0A8S9Q0K0"/>
<proteinExistence type="predicted"/>
<dbReference type="PANTHER" id="PTHR31293">
    <property type="entry name" value="RNI-LIKE SUPERFAMILY PROTEIN"/>
    <property type="match status" value="1"/>
</dbReference>
<name>A0A8S9Q0K0_BRACR</name>
<gene>
    <name evidence="1" type="ORF">F2Q69_00050642</name>
</gene>
<reference evidence="1" key="1">
    <citation type="submission" date="2019-12" db="EMBL/GenBank/DDBJ databases">
        <title>Genome sequencing and annotation of Brassica cretica.</title>
        <authorList>
            <person name="Studholme D.J."/>
            <person name="Sarris P."/>
        </authorList>
    </citation>
    <scope>NUCLEOTIDE SEQUENCE</scope>
    <source>
        <strain evidence="1">PFS-109/04</strain>
        <tissue evidence="1">Leaf</tissue>
    </source>
</reference>
<sequence length="246" mass="28318">MEESFHNDDASPIRRCKLLGPSLIQHTHTCRWISNAVKRGISDLDLRITMTSTERQVHHHDETLFKCPIPSIVFTSKTLELYIHHKNTHRGGPHDLCHPTIKRITIHRSETHNFNTPNLLYLDYSDILVNSGYSSTTPAQHLDSTWFSPLNTAPASATTVQILHLSSNTVELMLKCFNHWGSNGGFPFFRNLVKLSFECKTKMGWKVLWSLINNSPKLETLILKVHMISLFNYSQGTYDESRRLFF</sequence>
<organism evidence="1 2">
    <name type="scientific">Brassica cretica</name>
    <name type="common">Mustard</name>
    <dbReference type="NCBI Taxonomy" id="69181"/>
    <lineage>
        <taxon>Eukaryota</taxon>
        <taxon>Viridiplantae</taxon>
        <taxon>Streptophyta</taxon>
        <taxon>Embryophyta</taxon>
        <taxon>Tracheophyta</taxon>
        <taxon>Spermatophyta</taxon>
        <taxon>Magnoliopsida</taxon>
        <taxon>eudicotyledons</taxon>
        <taxon>Gunneridae</taxon>
        <taxon>Pentapetalae</taxon>
        <taxon>rosids</taxon>
        <taxon>malvids</taxon>
        <taxon>Brassicales</taxon>
        <taxon>Brassicaceae</taxon>
        <taxon>Brassiceae</taxon>
        <taxon>Brassica</taxon>
    </lineage>
</organism>
<protein>
    <submittedName>
        <fullName evidence="1">Uncharacterized protein</fullName>
    </submittedName>
</protein>
<dbReference type="InterPro" id="IPR055294">
    <property type="entry name" value="FBL60-like"/>
</dbReference>